<feature type="compositionally biased region" description="Polar residues" evidence="9">
    <location>
        <begin position="109"/>
        <end position="129"/>
    </location>
</feature>
<dbReference type="VEuPathDB" id="FungiDB:TREMEDRAFT_63337"/>
<keyword evidence="12" id="KW-1185">Reference proteome</keyword>
<dbReference type="GO" id="GO:0006511">
    <property type="term" value="P:ubiquitin-dependent protein catabolic process"/>
    <property type="evidence" value="ECO:0007669"/>
    <property type="project" value="TreeGrafter"/>
</dbReference>
<dbReference type="Proteomes" id="UP000289152">
    <property type="component" value="Unassembled WGS sequence"/>
</dbReference>
<dbReference type="Pfam" id="PF13639">
    <property type="entry name" value="zf-RING_2"/>
    <property type="match status" value="1"/>
</dbReference>
<dbReference type="SUPFAM" id="SSF57850">
    <property type="entry name" value="RING/U-box"/>
    <property type="match status" value="1"/>
</dbReference>
<dbReference type="PANTHER" id="PTHR45931">
    <property type="entry name" value="SI:CH211-59O9.10"/>
    <property type="match status" value="1"/>
</dbReference>
<feature type="region of interest" description="Disordered" evidence="9">
    <location>
        <begin position="48"/>
        <end position="129"/>
    </location>
</feature>
<evidence type="ECO:0000256" key="9">
    <source>
        <dbReference type="SAM" id="MobiDB-lite"/>
    </source>
</evidence>
<evidence type="ECO:0000256" key="4">
    <source>
        <dbReference type="ARBA" id="ARBA00022723"/>
    </source>
</evidence>
<evidence type="ECO:0000256" key="5">
    <source>
        <dbReference type="ARBA" id="ARBA00022771"/>
    </source>
</evidence>
<name>A0A4V1M4Q0_TREME</name>
<dbReference type="PROSITE" id="PS50089">
    <property type="entry name" value="ZF_RING_2"/>
    <property type="match status" value="1"/>
</dbReference>
<sequence length="491" mass="52379">MSSRSGPAPFWICHECGAQMRPIMIDEIPHCASCHGEFVEVLDQEINPDPFHELPHPPTRPSQLPPRIPTENRPPGSPPAEPSGILGSIFGLFQGNPENHVHPPALPSNPRTVGTGDTSTTNRGDGTRTWTFNIGGGRGSVTFGTIGGMGPGMGMGGGNVDDELGNIFPGFPRGLGGQNPFPSIDTEIGPNTQQGPAMLRALMSALMDENMLPAHLQEPMFLGPQGMVNMGDYVATEQGFHDVLEQLMQAASPQGPLPATDAVIEGLPRYKLDEKALETSQFKDCPVCKDDFAVGDEVMRIPCKHIFHPDCLQPWLKVNGSCPVCRFSLVPDEVNHPESSTAPNVTQQPQQNAGTAITNMLNRLWGQSGTTSPTSPPTSGPSRQPDNLPNPSNPPNISNPPSQANPTPDPATSNSGVQASEQSQSSNSSAPSGDAGITAPIYPTIIPAEYLRRHRDQERGQNTQNSQNNQSAGAGNQGRDDSPFEDDLELD</sequence>
<evidence type="ECO:0000256" key="2">
    <source>
        <dbReference type="ARBA" id="ARBA00012483"/>
    </source>
</evidence>
<keyword evidence="4" id="KW-0479">Metal-binding</keyword>
<feature type="compositionally biased region" description="Pro residues" evidence="9">
    <location>
        <begin position="56"/>
        <end position="68"/>
    </location>
</feature>
<feature type="region of interest" description="Disordered" evidence="9">
    <location>
        <begin position="365"/>
        <end position="491"/>
    </location>
</feature>
<keyword evidence="5 8" id="KW-0863">Zinc-finger</keyword>
<protein>
    <recommendedName>
        <fullName evidence="2">RING-type E3 ubiquitin transferase</fullName>
        <ecNumber evidence="2">2.3.2.27</ecNumber>
    </recommendedName>
</protein>
<comment type="catalytic activity">
    <reaction evidence="1">
        <text>S-ubiquitinyl-[E2 ubiquitin-conjugating enzyme]-L-cysteine + [acceptor protein]-L-lysine = [E2 ubiquitin-conjugating enzyme]-L-cysteine + N(6)-ubiquitinyl-[acceptor protein]-L-lysine.</text>
        <dbReference type="EC" id="2.3.2.27"/>
    </reaction>
</comment>
<dbReference type="SMART" id="SM00184">
    <property type="entry name" value="RING"/>
    <property type="match status" value="1"/>
</dbReference>
<comment type="caution">
    <text evidence="11">The sequence shown here is derived from an EMBL/GenBank/DDBJ whole genome shotgun (WGS) entry which is preliminary data.</text>
</comment>
<dbReference type="GO" id="GO:0061630">
    <property type="term" value="F:ubiquitin protein ligase activity"/>
    <property type="evidence" value="ECO:0007669"/>
    <property type="project" value="UniProtKB-EC"/>
</dbReference>
<dbReference type="EMBL" id="SDIL01000011">
    <property type="protein sequence ID" value="RXK41137.1"/>
    <property type="molecule type" value="Genomic_DNA"/>
</dbReference>
<keyword evidence="6" id="KW-0833">Ubl conjugation pathway</keyword>
<dbReference type="AlphaFoldDB" id="A0A4V1M4Q0"/>
<dbReference type="STRING" id="5217.A0A4V1M4Q0"/>
<dbReference type="InterPro" id="IPR013083">
    <property type="entry name" value="Znf_RING/FYVE/PHD"/>
</dbReference>
<evidence type="ECO:0000313" key="12">
    <source>
        <dbReference type="Proteomes" id="UP000289152"/>
    </source>
</evidence>
<gene>
    <name evidence="11" type="ORF">M231_01540</name>
</gene>
<feature type="compositionally biased region" description="Low complexity" evidence="9">
    <location>
        <begin position="418"/>
        <end position="448"/>
    </location>
</feature>
<evidence type="ECO:0000259" key="10">
    <source>
        <dbReference type="PROSITE" id="PS50089"/>
    </source>
</evidence>
<dbReference type="PANTHER" id="PTHR45931:SF3">
    <property type="entry name" value="RING ZINC FINGER-CONTAINING PROTEIN"/>
    <property type="match status" value="1"/>
</dbReference>
<dbReference type="FunFam" id="3.30.40.10:FF:000127">
    <property type="entry name" value="E3 ubiquitin-protein ligase RNF181"/>
    <property type="match status" value="1"/>
</dbReference>
<keyword evidence="3" id="KW-0808">Transferase</keyword>
<accession>A0A4V1M4Q0</accession>
<feature type="compositionally biased region" description="Low complexity" evidence="9">
    <location>
        <begin position="380"/>
        <end position="390"/>
    </location>
</feature>
<evidence type="ECO:0000313" key="11">
    <source>
        <dbReference type="EMBL" id="RXK41137.1"/>
    </source>
</evidence>
<dbReference type="InterPro" id="IPR051834">
    <property type="entry name" value="RING_finger_E3_ligase"/>
</dbReference>
<dbReference type="OrthoDB" id="8062037at2759"/>
<dbReference type="GO" id="GO:0008270">
    <property type="term" value="F:zinc ion binding"/>
    <property type="evidence" value="ECO:0007669"/>
    <property type="project" value="UniProtKB-KW"/>
</dbReference>
<keyword evidence="7" id="KW-0862">Zinc</keyword>
<reference evidence="11 12" key="1">
    <citation type="submission" date="2016-06" db="EMBL/GenBank/DDBJ databases">
        <title>Evolution of pathogenesis and genome organization in the Tremellales.</title>
        <authorList>
            <person name="Cuomo C."/>
            <person name="Litvintseva A."/>
            <person name="Heitman J."/>
            <person name="Chen Y."/>
            <person name="Sun S."/>
            <person name="Springer D."/>
            <person name="Dromer F."/>
            <person name="Young S."/>
            <person name="Zeng Q."/>
            <person name="Chapman S."/>
            <person name="Gujja S."/>
            <person name="Saif S."/>
            <person name="Birren B."/>
        </authorList>
    </citation>
    <scope>NUCLEOTIDE SEQUENCE [LARGE SCALE GENOMIC DNA]</scope>
    <source>
        <strain evidence="11 12">ATCC 28783</strain>
    </source>
</reference>
<dbReference type="GO" id="GO:0016567">
    <property type="term" value="P:protein ubiquitination"/>
    <property type="evidence" value="ECO:0007669"/>
    <property type="project" value="UniProtKB-ARBA"/>
</dbReference>
<evidence type="ECO:0000256" key="7">
    <source>
        <dbReference type="ARBA" id="ARBA00022833"/>
    </source>
</evidence>
<dbReference type="CDD" id="cd16667">
    <property type="entry name" value="RING-H2_RNF126-like"/>
    <property type="match status" value="1"/>
</dbReference>
<evidence type="ECO:0000256" key="8">
    <source>
        <dbReference type="PROSITE-ProRule" id="PRU00175"/>
    </source>
</evidence>
<dbReference type="InParanoid" id="A0A4V1M4Q0"/>
<organism evidence="11 12">
    <name type="scientific">Tremella mesenterica</name>
    <name type="common">Jelly fungus</name>
    <dbReference type="NCBI Taxonomy" id="5217"/>
    <lineage>
        <taxon>Eukaryota</taxon>
        <taxon>Fungi</taxon>
        <taxon>Dikarya</taxon>
        <taxon>Basidiomycota</taxon>
        <taxon>Agaricomycotina</taxon>
        <taxon>Tremellomycetes</taxon>
        <taxon>Tremellales</taxon>
        <taxon>Tremellaceae</taxon>
        <taxon>Tremella</taxon>
    </lineage>
</organism>
<dbReference type="EC" id="2.3.2.27" evidence="2"/>
<evidence type="ECO:0000256" key="6">
    <source>
        <dbReference type="ARBA" id="ARBA00022786"/>
    </source>
</evidence>
<proteinExistence type="predicted"/>
<feature type="compositionally biased region" description="Low complexity" evidence="9">
    <location>
        <begin position="460"/>
        <end position="474"/>
    </location>
</feature>
<evidence type="ECO:0000256" key="3">
    <source>
        <dbReference type="ARBA" id="ARBA00022679"/>
    </source>
</evidence>
<dbReference type="InterPro" id="IPR001841">
    <property type="entry name" value="Znf_RING"/>
</dbReference>
<evidence type="ECO:0000256" key="1">
    <source>
        <dbReference type="ARBA" id="ARBA00000900"/>
    </source>
</evidence>
<dbReference type="GO" id="GO:0005634">
    <property type="term" value="C:nucleus"/>
    <property type="evidence" value="ECO:0007669"/>
    <property type="project" value="TreeGrafter"/>
</dbReference>
<dbReference type="Gene3D" id="3.30.40.10">
    <property type="entry name" value="Zinc/RING finger domain, C3HC4 (zinc finger)"/>
    <property type="match status" value="1"/>
</dbReference>
<feature type="domain" description="RING-type" evidence="10">
    <location>
        <begin position="285"/>
        <end position="326"/>
    </location>
</feature>